<evidence type="ECO:0000313" key="5">
    <source>
        <dbReference type="Proteomes" id="UP001447188"/>
    </source>
</evidence>
<keyword evidence="5" id="KW-1185">Reference proteome</keyword>
<evidence type="ECO:0000313" key="4">
    <source>
        <dbReference type="EMBL" id="KAL0630723.1"/>
    </source>
</evidence>
<comment type="caution">
    <text evidence="4">The sequence shown here is derived from an EMBL/GenBank/DDBJ whole genome shotgun (WGS) entry which is preliminary data.</text>
</comment>
<evidence type="ECO:0008006" key="6">
    <source>
        <dbReference type="Google" id="ProtNLM"/>
    </source>
</evidence>
<keyword evidence="3" id="KW-0653">Protein transport</keyword>
<dbReference type="PANTHER" id="PTHR15837">
    <property type="entry name" value="RAN GUANINE NUCLEOTIDE RELEASE FACTOR"/>
    <property type="match status" value="1"/>
</dbReference>
<proteinExistence type="inferred from homology"/>
<dbReference type="InterPro" id="IPR016123">
    <property type="entry name" value="Mog1/PsbP_a/b/a-sand"/>
</dbReference>
<organism evidence="4 5">
    <name type="scientific">Discina gigas</name>
    <dbReference type="NCBI Taxonomy" id="1032678"/>
    <lineage>
        <taxon>Eukaryota</taxon>
        <taxon>Fungi</taxon>
        <taxon>Dikarya</taxon>
        <taxon>Ascomycota</taxon>
        <taxon>Pezizomycotina</taxon>
        <taxon>Pezizomycetes</taxon>
        <taxon>Pezizales</taxon>
        <taxon>Discinaceae</taxon>
        <taxon>Discina</taxon>
    </lineage>
</organism>
<dbReference type="SUPFAM" id="SSF55724">
    <property type="entry name" value="Mog1p/PsbP-like"/>
    <property type="match status" value="1"/>
</dbReference>
<sequence>MSEFKDAQLFGGAITARVPVDFRDASDFREVPDHQEVYVSMTDGVEISIIFDIAQRVEAPAGPSDAEAVDFHFEDVAVDQGRTAKIWSKNVVYLPNLLDHPSYQVIGTVSARPTDVPTIPPTFTAILMTIVRLEKQTTDIVITINVPFNDPSVVATEKCIASPVYQGNDINPANGHKSELLAFGMEVTAEVVESFRIINWGLFVIEEE</sequence>
<dbReference type="InterPro" id="IPR007681">
    <property type="entry name" value="Mog1"/>
</dbReference>
<dbReference type="Proteomes" id="UP001447188">
    <property type="component" value="Unassembled WGS sequence"/>
</dbReference>
<dbReference type="PANTHER" id="PTHR15837:SF0">
    <property type="entry name" value="RAN GUANINE NUCLEOTIDE RELEASE FACTOR"/>
    <property type="match status" value="1"/>
</dbReference>
<reference evidence="4 5" key="1">
    <citation type="submission" date="2024-02" db="EMBL/GenBank/DDBJ databases">
        <title>Discinaceae phylogenomics.</title>
        <authorList>
            <person name="Dirks A.C."/>
            <person name="James T.Y."/>
        </authorList>
    </citation>
    <scope>NUCLEOTIDE SEQUENCE [LARGE SCALE GENOMIC DNA]</scope>
    <source>
        <strain evidence="4 5">ACD0624</strain>
    </source>
</reference>
<evidence type="ECO:0000256" key="2">
    <source>
        <dbReference type="ARBA" id="ARBA00022448"/>
    </source>
</evidence>
<dbReference type="Gene3D" id="3.40.1000.10">
    <property type="entry name" value="Mog1/PsbP, alpha/beta/alpha sandwich"/>
    <property type="match status" value="1"/>
</dbReference>
<comment type="similarity">
    <text evidence="1">Belongs to the MOG1 family.</text>
</comment>
<evidence type="ECO:0000256" key="1">
    <source>
        <dbReference type="ARBA" id="ARBA00010307"/>
    </source>
</evidence>
<dbReference type="EMBL" id="JBBBZM010000403">
    <property type="protein sequence ID" value="KAL0630723.1"/>
    <property type="molecule type" value="Genomic_DNA"/>
</dbReference>
<accession>A0ABR3G4D2</accession>
<protein>
    <recommendedName>
        <fullName evidence="6">Ran guanine nucleotide release factor</fullName>
    </recommendedName>
</protein>
<gene>
    <name evidence="4" type="ORF">Q9L58_010429</name>
</gene>
<keyword evidence="2" id="KW-0813">Transport</keyword>
<dbReference type="Pfam" id="PF04603">
    <property type="entry name" value="Mog1"/>
    <property type="match status" value="1"/>
</dbReference>
<evidence type="ECO:0000256" key="3">
    <source>
        <dbReference type="ARBA" id="ARBA00022927"/>
    </source>
</evidence>
<name>A0ABR3G4D2_9PEZI</name>